<dbReference type="EMBL" id="LIDM01000111">
    <property type="protein sequence ID" value="KRP32441.1"/>
    <property type="molecule type" value="Genomic_DNA"/>
</dbReference>
<dbReference type="PROSITE" id="PS01044">
    <property type="entry name" value="SQUALEN_PHYTOEN_SYN_1"/>
    <property type="match status" value="1"/>
</dbReference>
<dbReference type="InterPro" id="IPR002060">
    <property type="entry name" value="Squ/phyt_synthse"/>
</dbReference>
<dbReference type="InterPro" id="IPR036188">
    <property type="entry name" value="FAD/NAD-bd_sf"/>
</dbReference>
<organism evidence="3 4">
    <name type="scientific">Verrucomicrobia subdivision 6 bacterium BACL9 MAG-120820-bin42</name>
    <dbReference type="NCBI Taxonomy" id="1655634"/>
    <lineage>
        <taxon>Bacteria</taxon>
        <taxon>Pseudomonadati</taxon>
        <taxon>Verrucomicrobiota</taxon>
        <taxon>Verrucomicrobiia</taxon>
        <taxon>Verrucomicrobiales</taxon>
        <taxon>Verrucomicrobia subdivision 6</taxon>
    </lineage>
</organism>
<dbReference type="Gene3D" id="3.50.50.60">
    <property type="entry name" value="FAD/NAD(P)-binding domain"/>
    <property type="match status" value="1"/>
</dbReference>
<dbReference type="InterPro" id="IPR017828">
    <property type="entry name" value="SQ_synth_HpnD-like"/>
</dbReference>
<dbReference type="CDD" id="cd00683">
    <property type="entry name" value="Trans_IPPS_HH"/>
    <property type="match status" value="1"/>
</dbReference>
<dbReference type="GO" id="GO:0016117">
    <property type="term" value="P:carotenoid biosynthetic process"/>
    <property type="evidence" value="ECO:0007669"/>
    <property type="project" value="InterPro"/>
</dbReference>
<dbReference type="NCBIfam" id="TIGR03467">
    <property type="entry name" value="HpnE"/>
    <property type="match status" value="1"/>
</dbReference>
<dbReference type="SUPFAM" id="SSF51905">
    <property type="entry name" value="FAD/NAD(P)-binding domain"/>
    <property type="match status" value="1"/>
</dbReference>
<dbReference type="InterPro" id="IPR008949">
    <property type="entry name" value="Isoprenoid_synthase_dom_sf"/>
</dbReference>
<accession>A0A0R2X8K4</accession>
<gene>
    <name evidence="3" type="ORF">ABS32_03715</name>
</gene>
<feature type="domain" description="Amine oxidase" evidence="2">
    <location>
        <begin position="304"/>
        <end position="726"/>
    </location>
</feature>
<dbReference type="GO" id="GO:0004311">
    <property type="term" value="F:geranylgeranyl diphosphate synthase activity"/>
    <property type="evidence" value="ECO:0007669"/>
    <property type="project" value="InterPro"/>
</dbReference>
<dbReference type="InterPro" id="IPR019845">
    <property type="entry name" value="Squalene/phytoene_synthase_CS"/>
</dbReference>
<dbReference type="PANTHER" id="PTHR31480">
    <property type="entry name" value="BIFUNCTIONAL LYCOPENE CYCLASE/PHYTOENE SYNTHASE"/>
    <property type="match status" value="1"/>
</dbReference>
<reference evidence="3 4" key="1">
    <citation type="submission" date="2015-10" db="EMBL/GenBank/DDBJ databases">
        <title>Metagenome-Assembled Genomes uncover a global brackish microbiome.</title>
        <authorList>
            <person name="Hugerth L.W."/>
            <person name="Larsson J."/>
            <person name="Alneberg J."/>
            <person name="Lindh M.V."/>
            <person name="Legrand C."/>
            <person name="Pinhassi J."/>
            <person name="Andersson A.F."/>
        </authorList>
    </citation>
    <scope>NUCLEOTIDE SEQUENCE [LARGE SCALE GENOMIC DNA]</scope>
    <source>
        <strain evidence="3">BACL9 MAG-120820-bin42</strain>
    </source>
</reference>
<evidence type="ECO:0000259" key="2">
    <source>
        <dbReference type="Pfam" id="PF01593"/>
    </source>
</evidence>
<evidence type="ECO:0000313" key="3">
    <source>
        <dbReference type="EMBL" id="KRP32441.1"/>
    </source>
</evidence>
<dbReference type="NCBIfam" id="TIGR03465">
    <property type="entry name" value="HpnD"/>
    <property type="match status" value="1"/>
</dbReference>
<dbReference type="Pfam" id="PF01593">
    <property type="entry name" value="Amino_oxidase"/>
    <property type="match status" value="1"/>
</dbReference>
<dbReference type="GO" id="GO:0016491">
    <property type="term" value="F:oxidoreductase activity"/>
    <property type="evidence" value="ECO:0007669"/>
    <property type="project" value="InterPro"/>
</dbReference>
<dbReference type="SUPFAM" id="SSF48576">
    <property type="entry name" value="Terpenoid synthases"/>
    <property type="match status" value="1"/>
</dbReference>
<keyword evidence="1" id="KW-0808">Transferase</keyword>
<dbReference type="GO" id="GO:0051996">
    <property type="term" value="F:squalene synthase [NAD(P)H] activity"/>
    <property type="evidence" value="ECO:0007669"/>
    <property type="project" value="InterPro"/>
</dbReference>
<comment type="caution">
    <text evidence="3">The sequence shown here is derived from an EMBL/GenBank/DDBJ whole genome shotgun (WGS) entry which is preliminary data.</text>
</comment>
<dbReference type="InterPro" id="IPR033904">
    <property type="entry name" value="Trans_IPPS_HH"/>
</dbReference>
<dbReference type="Pfam" id="PF00494">
    <property type="entry name" value="SQS_PSY"/>
    <property type="match status" value="1"/>
</dbReference>
<dbReference type="InterPro" id="IPR044843">
    <property type="entry name" value="Trans_IPPS_bact-type"/>
</dbReference>
<dbReference type="InterPro" id="IPR017830">
    <property type="entry name" value="SQase_HpnE"/>
</dbReference>
<proteinExistence type="predicted"/>
<dbReference type="SFLD" id="SFLDG01018">
    <property type="entry name" value="Squalene/Phytoene_Synthase_Lik"/>
    <property type="match status" value="1"/>
</dbReference>
<dbReference type="SFLD" id="SFLDS00005">
    <property type="entry name" value="Isoprenoid_Synthase_Type_I"/>
    <property type="match status" value="1"/>
</dbReference>
<evidence type="ECO:0000256" key="1">
    <source>
        <dbReference type="ARBA" id="ARBA00022679"/>
    </source>
</evidence>
<dbReference type="InterPro" id="IPR002937">
    <property type="entry name" value="Amino_oxidase"/>
</dbReference>
<dbReference type="AlphaFoldDB" id="A0A0R2X8K4"/>
<protein>
    <recommendedName>
        <fullName evidence="2">Amine oxidase domain-containing protein</fullName>
    </recommendedName>
</protein>
<dbReference type="Gene3D" id="1.10.600.10">
    <property type="entry name" value="Farnesyl Diphosphate Synthase"/>
    <property type="match status" value="1"/>
</dbReference>
<dbReference type="PROSITE" id="PS01045">
    <property type="entry name" value="SQUALEN_PHYTOEN_SYN_2"/>
    <property type="match status" value="1"/>
</dbReference>
<dbReference type="Proteomes" id="UP000051557">
    <property type="component" value="Unassembled WGS sequence"/>
</dbReference>
<evidence type="ECO:0000313" key="4">
    <source>
        <dbReference type="Proteomes" id="UP000051557"/>
    </source>
</evidence>
<sequence>MNPPQLHGGTGQRITRKSGSNLALSFICLPKEQRHAMSTFYAFCRTVDDIVDETSVPMHLRQGQLQAWRDDVQAIYRGQPIQPLAQELAPVVRKYLIPPEPLLEILTGVEMDLTKTRYETFDDLRKYCYGVASAVGLVSINIFCCQTRAAADYAIALGLAFQLTNILRDVAYDLQKFGRIYLPQEEWKTFGVTEEDFRKPTPTPGMARLLRLQYFRARHYFEKADRLIPPADRPHLSAALLMTGVYRNLLEKIRRENFEVLRGPIKLSRWEKLQALRRGRQLLKKEAPVRRPPSRIAVIGGGYAGCAAAFALAREGHGVDLLEAKPHLGGRAHSYREAKTGTTIDNGQHILMGCYHRTLEMVAEMGNLDRLDRHDRLDLHFVSPSKGQTVLRSSPLPPPLHLLGGLLGFAELTWMDRWVILNLPSRAQRHPPKQGETVQAWLNRIGQTSGSVRALWEPFCLAALNAPIQLADAALFWEVTRRALFGASQDAAIYLDKDGLSNLLSPELNAFIESAEGRVRTATPVAELTYDEIHQHVQTVKFKDGTEEKYDAVVLAVPWTPATKFIPSGDRASQLAATLKPGPILGVHLWTDQPLTPNLITGFLDSPLHWVFDRTSTLPKGSKGHLYAAVISAVTDLIDQTGKYLVDLIMGEIQRMVPESKNTQVTHHVVYKSRDATFWGQPGMPLARPGPVTSVENLFLAGDWTETSLPATIEGAVVSGFQAAEAFG</sequence>
<name>A0A0R2X8K4_9BACT</name>
<dbReference type="SFLD" id="SFLDG01212">
    <property type="entry name" value="Phytoene_synthase_like"/>
    <property type="match status" value="1"/>
</dbReference>